<organism evidence="13 14">
    <name type="scientific">Gekko japonicus</name>
    <name type="common">Schlegel's Japanese gecko</name>
    <dbReference type="NCBI Taxonomy" id="146911"/>
    <lineage>
        <taxon>Eukaryota</taxon>
        <taxon>Metazoa</taxon>
        <taxon>Chordata</taxon>
        <taxon>Craniata</taxon>
        <taxon>Vertebrata</taxon>
        <taxon>Euteleostomi</taxon>
        <taxon>Lepidosauria</taxon>
        <taxon>Squamata</taxon>
        <taxon>Bifurcata</taxon>
        <taxon>Gekkota</taxon>
        <taxon>Gekkonidae</taxon>
        <taxon>Gekkoninae</taxon>
        <taxon>Gekko</taxon>
    </lineage>
</organism>
<evidence type="ECO:0000313" key="14">
    <source>
        <dbReference type="RefSeq" id="XP_015284107.1"/>
    </source>
</evidence>
<dbReference type="CDD" id="cd15912">
    <property type="entry name" value="7tmA_OR6C-like"/>
    <property type="match status" value="1"/>
</dbReference>
<keyword evidence="8 10" id="KW-0675">Receptor</keyword>
<keyword evidence="7 11" id="KW-0472">Membrane</keyword>
<feature type="transmembrane region" description="Helical" evidence="11">
    <location>
        <begin position="272"/>
        <end position="291"/>
    </location>
</feature>
<dbReference type="PANTHER" id="PTHR26454:SF1">
    <property type="entry name" value="OLFACTORY RECEPTOR"/>
    <property type="match status" value="1"/>
</dbReference>
<dbReference type="PRINTS" id="PR00237">
    <property type="entry name" value="GPCRRHODOPSN"/>
</dbReference>
<evidence type="ECO:0000256" key="11">
    <source>
        <dbReference type="RuleBase" id="RU363047"/>
    </source>
</evidence>
<evidence type="ECO:0000256" key="5">
    <source>
        <dbReference type="ARBA" id="ARBA00022989"/>
    </source>
</evidence>
<evidence type="ECO:0000256" key="10">
    <source>
        <dbReference type="RuleBase" id="RU000688"/>
    </source>
</evidence>
<evidence type="ECO:0000256" key="1">
    <source>
        <dbReference type="ARBA" id="ARBA00004651"/>
    </source>
</evidence>
<dbReference type="Gene3D" id="1.20.1070.10">
    <property type="entry name" value="Rhodopsin 7-helix transmembrane proteins"/>
    <property type="match status" value="1"/>
</dbReference>
<dbReference type="Pfam" id="PF13853">
    <property type="entry name" value="7tm_4"/>
    <property type="match status" value="1"/>
</dbReference>
<accession>A0ABM1LDS0</accession>
<dbReference type="InterPro" id="IPR000276">
    <property type="entry name" value="GPCR_Rhodpsn"/>
</dbReference>
<evidence type="ECO:0000256" key="6">
    <source>
        <dbReference type="ARBA" id="ARBA00023040"/>
    </source>
</evidence>
<name>A0ABM1LDS0_GEKJA</name>
<evidence type="ECO:0000259" key="12">
    <source>
        <dbReference type="PROSITE" id="PS50262"/>
    </source>
</evidence>
<feature type="transmembrane region" description="Helical" evidence="11">
    <location>
        <begin position="25"/>
        <end position="49"/>
    </location>
</feature>
<comment type="subcellular location">
    <subcellularLocation>
        <location evidence="1 11">Cell membrane</location>
        <topology evidence="1 11">Multi-pass membrane protein</topology>
    </subcellularLocation>
</comment>
<reference evidence="14" key="1">
    <citation type="submission" date="2025-08" db="UniProtKB">
        <authorList>
            <consortium name="RefSeq"/>
        </authorList>
    </citation>
    <scope>IDENTIFICATION</scope>
</reference>
<keyword evidence="2 11" id="KW-1003">Cell membrane</keyword>
<evidence type="ECO:0000256" key="7">
    <source>
        <dbReference type="ARBA" id="ARBA00023136"/>
    </source>
</evidence>
<feature type="transmembrane region" description="Helical" evidence="11">
    <location>
        <begin position="101"/>
        <end position="119"/>
    </location>
</feature>
<evidence type="ECO:0000313" key="13">
    <source>
        <dbReference type="Proteomes" id="UP000694871"/>
    </source>
</evidence>
<dbReference type="InterPro" id="IPR017452">
    <property type="entry name" value="GPCR_Rhodpsn_7TM"/>
</dbReference>
<feature type="transmembrane region" description="Helical" evidence="11">
    <location>
        <begin position="139"/>
        <end position="163"/>
    </location>
</feature>
<dbReference type="InterPro" id="IPR047132">
    <property type="entry name" value="Olfact_rcpt_6C-like"/>
</dbReference>
<evidence type="ECO:0000256" key="2">
    <source>
        <dbReference type="ARBA" id="ARBA00022475"/>
    </source>
</evidence>
<dbReference type="PANTHER" id="PTHR26454">
    <property type="entry name" value="OLFACTORY RECEPTOR"/>
    <property type="match status" value="1"/>
</dbReference>
<keyword evidence="3 10" id="KW-0812">Transmembrane</keyword>
<keyword evidence="4 11" id="KW-0552">Olfaction</keyword>
<feature type="domain" description="G-protein coupled receptors family 1 profile" evidence="12">
    <location>
        <begin position="40"/>
        <end position="289"/>
    </location>
</feature>
<dbReference type="PRINTS" id="PR00245">
    <property type="entry name" value="OLFACTORYR"/>
</dbReference>
<gene>
    <name evidence="14" type="primary">LOC107125171</name>
</gene>
<evidence type="ECO:0000256" key="8">
    <source>
        <dbReference type="ARBA" id="ARBA00023170"/>
    </source>
</evidence>
<dbReference type="Proteomes" id="UP000694871">
    <property type="component" value="Unplaced"/>
</dbReference>
<evidence type="ECO:0000256" key="3">
    <source>
        <dbReference type="ARBA" id="ARBA00022692"/>
    </source>
</evidence>
<sequence>MKNQTRSVSEIILLGFSVAKRFEPLLFTSFFITYTIALAGNFLIITVVWCEHSLHSPMYMFIANLSLLEALYTTSVIPKMLADFFRQKKSITFNSCIFQAYLYFSAGSTEFFLLGVMSFDRYVAICNPLRYTAIMNTRFCMHLIAASWLLGFLAVMPPAILILQLPFCGPNIINHFFCDVGPLLKLSCFDTKNIERMNFANAAFFLLGSLLVTGVSYMSIIVTVIKIPSAKGRQKAFSTCASHLMVVTLFYGSSIFIYVQPQENHSLDLNKVASILNTVVTPLLNPFIYSLRNKKVKEALESVVRRIIGTLTGMRVLNIKKI</sequence>
<evidence type="ECO:0000256" key="4">
    <source>
        <dbReference type="ARBA" id="ARBA00022725"/>
    </source>
</evidence>
<keyword evidence="13" id="KW-1185">Reference proteome</keyword>
<feature type="transmembrane region" description="Helical" evidence="11">
    <location>
        <begin position="237"/>
        <end position="260"/>
    </location>
</feature>
<dbReference type="PROSITE" id="PS50262">
    <property type="entry name" value="G_PROTEIN_RECEP_F1_2"/>
    <property type="match status" value="1"/>
</dbReference>
<dbReference type="RefSeq" id="XP_015284107.1">
    <property type="nucleotide sequence ID" value="XM_015428621.1"/>
</dbReference>
<protein>
    <recommendedName>
        <fullName evidence="11">Olfactory receptor</fullName>
    </recommendedName>
</protein>
<dbReference type="GeneID" id="107125171"/>
<keyword evidence="11" id="KW-0716">Sensory transduction</keyword>
<evidence type="ECO:0000256" key="9">
    <source>
        <dbReference type="ARBA" id="ARBA00023224"/>
    </source>
</evidence>
<feature type="transmembrane region" description="Helical" evidence="11">
    <location>
        <begin position="61"/>
        <end position="81"/>
    </location>
</feature>
<comment type="similarity">
    <text evidence="10">Belongs to the G-protein coupled receptor 1 family.</text>
</comment>
<feature type="transmembrane region" description="Helical" evidence="11">
    <location>
        <begin position="202"/>
        <end position="225"/>
    </location>
</feature>
<dbReference type="PROSITE" id="PS00237">
    <property type="entry name" value="G_PROTEIN_RECEP_F1_1"/>
    <property type="match status" value="1"/>
</dbReference>
<keyword evidence="6 10" id="KW-0297">G-protein coupled receptor</keyword>
<dbReference type="InterPro" id="IPR000725">
    <property type="entry name" value="Olfact_rcpt"/>
</dbReference>
<dbReference type="SUPFAM" id="SSF81321">
    <property type="entry name" value="Family A G protein-coupled receptor-like"/>
    <property type="match status" value="1"/>
</dbReference>
<keyword evidence="5 11" id="KW-1133">Transmembrane helix</keyword>
<proteinExistence type="inferred from homology"/>
<keyword evidence="9 10" id="KW-0807">Transducer</keyword>